<reference evidence="1" key="1">
    <citation type="submission" date="2020-04" db="EMBL/GenBank/DDBJ databases">
        <authorList>
            <person name="Alioto T."/>
            <person name="Alioto T."/>
            <person name="Gomez Garrido J."/>
        </authorList>
    </citation>
    <scope>NUCLEOTIDE SEQUENCE</scope>
    <source>
        <strain evidence="1">A484AB</strain>
    </source>
</reference>
<protein>
    <submittedName>
        <fullName evidence="1">Uncharacterized protein</fullName>
    </submittedName>
</protein>
<dbReference type="AlphaFoldDB" id="A0A7D9JIK7"/>
<evidence type="ECO:0000313" key="2">
    <source>
        <dbReference type="Proteomes" id="UP001152795"/>
    </source>
</evidence>
<dbReference type="Proteomes" id="UP001152795">
    <property type="component" value="Unassembled WGS sequence"/>
</dbReference>
<dbReference type="OrthoDB" id="8197232at2759"/>
<dbReference type="InterPro" id="IPR000477">
    <property type="entry name" value="RT_dom"/>
</dbReference>
<feature type="non-terminal residue" evidence="1">
    <location>
        <position position="1"/>
    </location>
</feature>
<comment type="caution">
    <text evidence="1">The sequence shown here is derived from an EMBL/GenBank/DDBJ whole genome shotgun (WGS) entry which is preliminary data.</text>
</comment>
<name>A0A7D9JIK7_PARCT</name>
<organism evidence="1 2">
    <name type="scientific">Paramuricea clavata</name>
    <name type="common">Red gorgonian</name>
    <name type="synonym">Violescent sea-whip</name>
    <dbReference type="NCBI Taxonomy" id="317549"/>
    <lineage>
        <taxon>Eukaryota</taxon>
        <taxon>Metazoa</taxon>
        <taxon>Cnidaria</taxon>
        <taxon>Anthozoa</taxon>
        <taxon>Octocorallia</taxon>
        <taxon>Malacalcyonacea</taxon>
        <taxon>Plexauridae</taxon>
        <taxon>Paramuricea</taxon>
    </lineage>
</organism>
<evidence type="ECO:0000313" key="1">
    <source>
        <dbReference type="EMBL" id="CAB4029995.1"/>
    </source>
</evidence>
<gene>
    <name evidence="1" type="ORF">PACLA_8A067911</name>
</gene>
<sequence length="279" mass="31599">MNGFISSERLIKCGVPQGSILGPLLFLLYINDLPECLNITRPQLFADDTNLTASGDSMNDAEFAVNSDLENLRNWLIANKLSLNVAKTEFMLIGSKRMIKDSHPNIFIENKQIKQVYECKTLGIIVDQHLSWKSNTKNICKKITAGISALRRIKPFVDKDTLISIYNTIVRPHFDYCCEVWDVLAIANENDQESHGQLSMSVDPTVDISVPEADKNTQEHLEHRQCTMCKEAWPARQHLASEVFICCRCKRDKKSPKKFSAENDMDPGTVPEQLRGLTQ</sequence>
<proteinExistence type="predicted"/>
<keyword evidence="2" id="KW-1185">Reference proteome</keyword>
<dbReference type="Pfam" id="PF00078">
    <property type="entry name" value="RVT_1"/>
    <property type="match status" value="1"/>
</dbReference>
<accession>A0A7D9JIK7</accession>
<dbReference type="EMBL" id="CACRXK020016545">
    <property type="protein sequence ID" value="CAB4029995.1"/>
    <property type="molecule type" value="Genomic_DNA"/>
</dbReference>
<dbReference type="PROSITE" id="PS50878">
    <property type="entry name" value="RT_POL"/>
    <property type="match status" value="1"/>
</dbReference>
<dbReference type="PANTHER" id="PTHR33332">
    <property type="entry name" value="REVERSE TRANSCRIPTASE DOMAIN-CONTAINING PROTEIN"/>
    <property type="match status" value="1"/>
</dbReference>